<evidence type="ECO:0000256" key="1">
    <source>
        <dbReference type="SAM" id="MobiDB-lite"/>
    </source>
</evidence>
<evidence type="ECO:0000256" key="2">
    <source>
        <dbReference type="SAM" id="Phobius"/>
    </source>
</evidence>
<evidence type="ECO:0000313" key="4">
    <source>
        <dbReference type="Proteomes" id="UP000501812"/>
    </source>
</evidence>
<gene>
    <name evidence="3" type="ORF">HHL09_05235</name>
</gene>
<dbReference type="RefSeq" id="WP_169453422.1">
    <property type="nucleotide sequence ID" value="NZ_CP051774.1"/>
</dbReference>
<protein>
    <submittedName>
        <fullName evidence="3">Phage portal protein</fullName>
    </submittedName>
</protein>
<feature type="region of interest" description="Disordered" evidence="1">
    <location>
        <begin position="377"/>
        <end position="401"/>
    </location>
</feature>
<dbReference type="Pfam" id="PF04860">
    <property type="entry name" value="Phage_portal"/>
    <property type="match status" value="1"/>
</dbReference>
<dbReference type="KEGG" id="luo:HHL09_05235"/>
<name>A0A858RF13_9BACT</name>
<dbReference type="EMBL" id="CP051774">
    <property type="protein sequence ID" value="QJE95201.1"/>
    <property type="molecule type" value="Genomic_DNA"/>
</dbReference>
<keyword evidence="4" id="KW-1185">Reference proteome</keyword>
<evidence type="ECO:0000313" key="3">
    <source>
        <dbReference type="EMBL" id="QJE95201.1"/>
    </source>
</evidence>
<dbReference type="Proteomes" id="UP000501812">
    <property type="component" value="Chromosome"/>
</dbReference>
<dbReference type="AlphaFoldDB" id="A0A858RF13"/>
<dbReference type="NCBIfam" id="TIGR01537">
    <property type="entry name" value="portal_HK97"/>
    <property type="match status" value="1"/>
</dbReference>
<organism evidence="3 4">
    <name type="scientific">Luteolibacter luteus</name>
    <dbReference type="NCBI Taxonomy" id="2728835"/>
    <lineage>
        <taxon>Bacteria</taxon>
        <taxon>Pseudomonadati</taxon>
        <taxon>Verrucomicrobiota</taxon>
        <taxon>Verrucomicrobiia</taxon>
        <taxon>Verrucomicrobiales</taxon>
        <taxon>Verrucomicrobiaceae</taxon>
        <taxon>Luteolibacter</taxon>
    </lineage>
</organism>
<feature type="transmembrane region" description="Helical" evidence="2">
    <location>
        <begin position="59"/>
        <end position="80"/>
    </location>
</feature>
<dbReference type="InterPro" id="IPR006427">
    <property type="entry name" value="Portal_HK97"/>
</dbReference>
<sequence>MIRRFDEAREAIMASANTPAVPVESGSESAPEAGTLGMGSDWRRMWGNDDASSAADRLAAVYGCVAVIASSIAAMPLQLFRQNGETRERETTHRLAGLLGDAPNEAMTWPQLREALLYQVILRGNSHSRQFWSGGFVREMFPLPLGSVATSLTDARRVAYDVGTNQFKVPEGRFYRPDIAHFKALTGDGIEGINPIKHCRLSTAAGVALARYGKTSAESGQPLRGIITAQTVFKNTDQAKQVRSRWGEAYRDSVSGDGIAIFEGGDMKFHQVTMSMRDAQFIENMEFTVAEICRIFNVPPHKIQKLDRATFNNIEHLSREFYVATLVPWITRIEATLNQCLLTEGDRRAGLYLRHNADGLLRGDLQSRSEAMKNQISSGLMTPNEGRALEDRPPLPGGDQLLFPINHVPLEKLGAESQEPGAKPKEPKP</sequence>
<keyword evidence="2" id="KW-0472">Membrane</keyword>
<keyword evidence="2" id="KW-0812">Transmembrane</keyword>
<reference evidence="3 4" key="1">
    <citation type="submission" date="2020-04" db="EMBL/GenBank/DDBJ databases">
        <title>Luteolibacter sp. G-1-1-1 isolated from soil.</title>
        <authorList>
            <person name="Dahal R.H."/>
        </authorList>
    </citation>
    <scope>NUCLEOTIDE SEQUENCE [LARGE SCALE GENOMIC DNA]</scope>
    <source>
        <strain evidence="3 4">G-1-1-1</strain>
    </source>
</reference>
<keyword evidence="2" id="KW-1133">Transmembrane helix</keyword>
<accession>A0A858RF13</accession>
<proteinExistence type="predicted"/>
<dbReference type="InterPro" id="IPR006944">
    <property type="entry name" value="Phage/GTA_portal"/>
</dbReference>